<dbReference type="InterPro" id="IPR036028">
    <property type="entry name" value="SH3-like_dom_sf"/>
</dbReference>
<dbReference type="AlphaFoldDB" id="A0A6A6GUR2"/>
<dbReference type="PRINTS" id="PR00008">
    <property type="entry name" value="DAGPEDOMAIN"/>
</dbReference>
<dbReference type="FunFam" id="1.20.1270.60:FF:000060">
    <property type="entry name" value="Actin polymerization protein Bzz1"/>
    <property type="match status" value="1"/>
</dbReference>
<dbReference type="GO" id="GO:0030864">
    <property type="term" value="C:cortical actin cytoskeleton"/>
    <property type="evidence" value="ECO:0007669"/>
    <property type="project" value="UniProtKB-ARBA"/>
</dbReference>
<keyword evidence="2" id="KW-0479">Metal-binding</keyword>
<evidence type="ECO:0000256" key="5">
    <source>
        <dbReference type="ARBA" id="ARBA00054085"/>
    </source>
</evidence>
<evidence type="ECO:0000256" key="6">
    <source>
        <dbReference type="ARBA" id="ARBA00061387"/>
    </source>
</evidence>
<dbReference type="SUPFAM" id="SSF57889">
    <property type="entry name" value="Cysteine-rich domain"/>
    <property type="match status" value="1"/>
</dbReference>
<evidence type="ECO:0000256" key="1">
    <source>
        <dbReference type="ARBA" id="ARBA00022443"/>
    </source>
</evidence>
<dbReference type="Pfam" id="PF00130">
    <property type="entry name" value="C1_1"/>
    <property type="match status" value="1"/>
</dbReference>
<evidence type="ECO:0000259" key="13">
    <source>
        <dbReference type="PROSITE" id="PS51741"/>
    </source>
</evidence>
<evidence type="ECO:0000259" key="11">
    <source>
        <dbReference type="PROSITE" id="PS50002"/>
    </source>
</evidence>
<dbReference type="InterPro" id="IPR035459">
    <property type="entry name" value="Bzz1_SH3_1"/>
</dbReference>
<dbReference type="GO" id="GO:0030833">
    <property type="term" value="P:regulation of actin filament polymerization"/>
    <property type="evidence" value="ECO:0007669"/>
    <property type="project" value="TreeGrafter"/>
</dbReference>
<feature type="region of interest" description="Disordered" evidence="10">
    <location>
        <begin position="622"/>
        <end position="701"/>
    </location>
</feature>
<dbReference type="Proteomes" id="UP000800092">
    <property type="component" value="Unassembled WGS sequence"/>
</dbReference>
<dbReference type="Pfam" id="PF14604">
    <property type="entry name" value="SH3_9"/>
    <property type="match status" value="2"/>
</dbReference>
<name>A0A6A6GUR2_VIRVR</name>
<keyword evidence="15" id="KW-1185">Reference proteome</keyword>
<feature type="compositionally biased region" description="Low complexity" evidence="10">
    <location>
        <begin position="633"/>
        <end position="647"/>
    </location>
</feature>
<dbReference type="SMART" id="SM00109">
    <property type="entry name" value="C1"/>
    <property type="match status" value="1"/>
</dbReference>
<dbReference type="InterPro" id="IPR046349">
    <property type="entry name" value="C1-like_sf"/>
</dbReference>
<feature type="compositionally biased region" description="Low complexity" evidence="10">
    <location>
        <begin position="656"/>
        <end position="684"/>
    </location>
</feature>
<feature type="domain" description="F-BAR" evidence="13">
    <location>
        <begin position="8"/>
        <end position="275"/>
    </location>
</feature>
<dbReference type="PROSITE" id="PS50081">
    <property type="entry name" value="ZF_DAG_PE_2"/>
    <property type="match status" value="1"/>
</dbReference>
<dbReference type="CDD" id="cd20824">
    <property type="entry name" value="C1_SpBZZ1-like"/>
    <property type="match status" value="1"/>
</dbReference>
<dbReference type="CDD" id="cd11912">
    <property type="entry name" value="SH3_Bzz1_1"/>
    <property type="match status" value="1"/>
</dbReference>
<feature type="region of interest" description="Disordered" evidence="10">
    <location>
        <begin position="452"/>
        <end position="573"/>
    </location>
</feature>
<evidence type="ECO:0000256" key="8">
    <source>
        <dbReference type="PROSITE-ProRule" id="PRU00192"/>
    </source>
</evidence>
<dbReference type="FunFam" id="3.30.60.20:FF:000040">
    <property type="entry name" value="Actin polymerization protein Bzz1"/>
    <property type="match status" value="1"/>
</dbReference>
<sequence>MAEVDVAPHFGAELKDGFKPANAWVSNGIAWLDDVQQFYRDRSVIEREYSQKLGGLARKYFEKKAKRQSSLSVGDNPTVTPGSLESASMTTWATQLSTIEQTAAEHEKLATQLVASIADPIKHAQNRYEELRKLHVEYAGKLEKERDSSYAELRKVKGKYDNVCQEVENRRKKTDTSFDHSKAKAQGAYHQQLSDMHDNTYLIAINVTNKQKERYYYEYVPDLLDSLQDLSETRVARLNSLWMLGTQIETATLTQRTSLLQHLSSEIPRNNPALDSMMFVRHNTTNWQDPLDFAFEPSPVWLDEATMAIDETAKVFLRNLLTKSKGSLSELRRESDAKHREVDNFRRVRQNVREGKDNRDEVEVVRSVFALQEAAHDLERKKISAEVEVSTITSAAGDLTLGARHHNFKPTTFKIPTNCDLCGDRIWGLSAKGFDCRDCGFTCHSKCELKVPADCPGEQNKDQKKQLKQQRQADASTAPPAPTNGSAPAGGGLDADDGALSRSGTINSMNTLSSGRSVSKSSVPTHIDDEEPPKPDMSSKPKIGAGRSRIVAPPPAQYITTPSGAGSTASDEQRGRVMYPYQENAEGEITVDEGQDVVILDPDDGSGWMKVRAGPHTGLVPASYVEPLPSAPTPTTTTTTASSSSLHPHPHPHPYPSESSRPNSTHSATGSSTSLASTAPSTTGAGIGTVKKKGPAVAPKRGAKKLQYVEALYDYEARSESEHGMAEGERFVLVQKDQGDGWAEVERGGRTASVPAAWVREV</sequence>
<gene>
    <name evidence="14" type="ORF">EV356DRAFT_537185</name>
</gene>
<dbReference type="EMBL" id="ML991862">
    <property type="protein sequence ID" value="KAF2229475.1"/>
    <property type="molecule type" value="Genomic_DNA"/>
</dbReference>
<dbReference type="InterPro" id="IPR002219">
    <property type="entry name" value="PKC_DAG/PE"/>
</dbReference>
<dbReference type="SMART" id="SM00055">
    <property type="entry name" value="FCH"/>
    <property type="match status" value="1"/>
</dbReference>
<evidence type="ECO:0000256" key="9">
    <source>
        <dbReference type="PROSITE-ProRule" id="PRU01077"/>
    </source>
</evidence>
<evidence type="ECO:0000313" key="14">
    <source>
        <dbReference type="EMBL" id="KAF2229475.1"/>
    </source>
</evidence>
<evidence type="ECO:0000256" key="7">
    <source>
        <dbReference type="ARBA" id="ARBA00074946"/>
    </source>
</evidence>
<dbReference type="PANTHER" id="PTHR15735:SF21">
    <property type="entry name" value="PROTEIN NERVOUS WRECK"/>
    <property type="match status" value="1"/>
</dbReference>
<organism evidence="14 15">
    <name type="scientific">Viridothelium virens</name>
    <name type="common">Speckled blister lichen</name>
    <name type="synonym">Trypethelium virens</name>
    <dbReference type="NCBI Taxonomy" id="1048519"/>
    <lineage>
        <taxon>Eukaryota</taxon>
        <taxon>Fungi</taxon>
        <taxon>Dikarya</taxon>
        <taxon>Ascomycota</taxon>
        <taxon>Pezizomycotina</taxon>
        <taxon>Dothideomycetes</taxon>
        <taxon>Dothideomycetes incertae sedis</taxon>
        <taxon>Trypetheliales</taxon>
        <taxon>Trypetheliaceae</taxon>
        <taxon>Viridothelium</taxon>
    </lineage>
</organism>
<dbReference type="PROSITE" id="PS51741">
    <property type="entry name" value="F_BAR"/>
    <property type="match status" value="1"/>
</dbReference>
<feature type="domain" description="Phorbol-ester/DAG-type" evidence="12">
    <location>
        <begin position="405"/>
        <end position="455"/>
    </location>
</feature>
<dbReference type="InterPro" id="IPR001060">
    <property type="entry name" value="FCH_dom"/>
</dbReference>
<dbReference type="Gene3D" id="2.30.30.40">
    <property type="entry name" value="SH3 Domains"/>
    <property type="match status" value="2"/>
</dbReference>
<dbReference type="PROSITE" id="PS50002">
    <property type="entry name" value="SH3"/>
    <property type="match status" value="2"/>
</dbReference>
<dbReference type="InterPro" id="IPR031160">
    <property type="entry name" value="F_BAR_dom"/>
</dbReference>
<dbReference type="OrthoDB" id="8783038at2759"/>
<dbReference type="GO" id="GO:0046872">
    <property type="term" value="F:metal ion binding"/>
    <property type="evidence" value="ECO:0007669"/>
    <property type="project" value="UniProtKB-KW"/>
</dbReference>
<feature type="domain" description="SH3" evidence="11">
    <location>
        <begin position="704"/>
        <end position="762"/>
    </location>
</feature>
<dbReference type="PROSITE" id="PS00479">
    <property type="entry name" value="ZF_DAG_PE_1"/>
    <property type="match status" value="1"/>
</dbReference>
<feature type="domain" description="SH3" evidence="11">
    <location>
        <begin position="570"/>
        <end position="630"/>
    </location>
</feature>
<dbReference type="PANTHER" id="PTHR15735">
    <property type="entry name" value="FCH AND DOUBLE SH3 DOMAINS PROTEIN"/>
    <property type="match status" value="1"/>
</dbReference>
<dbReference type="Gene3D" id="3.30.60.20">
    <property type="match status" value="1"/>
</dbReference>
<keyword evidence="4 9" id="KW-0175">Coiled coil</keyword>
<evidence type="ECO:0000256" key="3">
    <source>
        <dbReference type="ARBA" id="ARBA00022833"/>
    </source>
</evidence>
<dbReference type="InterPro" id="IPR001452">
    <property type="entry name" value="SH3_domain"/>
</dbReference>
<proteinExistence type="inferred from homology"/>
<accession>A0A6A6GUR2</accession>
<keyword evidence="1 8" id="KW-0728">SH3 domain</keyword>
<dbReference type="Gene3D" id="1.20.1270.60">
    <property type="entry name" value="Arfaptin homology (AH) domain/BAR domain"/>
    <property type="match status" value="1"/>
</dbReference>
<protein>
    <recommendedName>
        <fullName evidence="7">Protein BZZ1</fullName>
    </recommendedName>
</protein>
<evidence type="ECO:0000256" key="10">
    <source>
        <dbReference type="SAM" id="MobiDB-lite"/>
    </source>
</evidence>
<dbReference type="SUPFAM" id="SSF103657">
    <property type="entry name" value="BAR/IMD domain-like"/>
    <property type="match status" value="1"/>
</dbReference>
<keyword evidence="3" id="KW-0862">Zinc</keyword>
<dbReference type="FunFam" id="2.30.30.40:FF:000161">
    <property type="entry name" value="Actin polymerization protein Bzz1"/>
    <property type="match status" value="1"/>
</dbReference>
<feature type="compositionally biased region" description="Polar residues" evidence="10">
    <location>
        <begin position="502"/>
        <end position="512"/>
    </location>
</feature>
<comment type="similarity">
    <text evidence="6">Belongs to the BZZ1 family.</text>
</comment>
<evidence type="ECO:0000259" key="12">
    <source>
        <dbReference type="PROSITE" id="PS50081"/>
    </source>
</evidence>
<evidence type="ECO:0000313" key="15">
    <source>
        <dbReference type="Proteomes" id="UP000800092"/>
    </source>
</evidence>
<dbReference type="SMART" id="SM00326">
    <property type="entry name" value="SH3"/>
    <property type="match status" value="2"/>
</dbReference>
<evidence type="ECO:0000256" key="4">
    <source>
        <dbReference type="ARBA" id="ARBA00023054"/>
    </source>
</evidence>
<evidence type="ECO:0000256" key="2">
    <source>
        <dbReference type="ARBA" id="ARBA00022723"/>
    </source>
</evidence>
<comment type="function">
    <text evidence="5">Plays a role in endocytosis and trafficking to the vacuole. Functions with type I myosins to restore polarity of the actin cytoskeleton after NaCl stress.</text>
</comment>
<feature type="compositionally biased region" description="Polar residues" evidence="10">
    <location>
        <begin position="558"/>
        <end position="570"/>
    </location>
</feature>
<dbReference type="SUPFAM" id="SSF50044">
    <property type="entry name" value="SH3-domain"/>
    <property type="match status" value="2"/>
</dbReference>
<dbReference type="Pfam" id="PF00611">
    <property type="entry name" value="FCH"/>
    <property type="match status" value="1"/>
</dbReference>
<dbReference type="GO" id="GO:0045010">
    <property type="term" value="P:actin nucleation"/>
    <property type="evidence" value="ECO:0007669"/>
    <property type="project" value="UniProtKB-ARBA"/>
</dbReference>
<dbReference type="InterPro" id="IPR027267">
    <property type="entry name" value="AH/BAR_dom_sf"/>
</dbReference>
<feature type="compositionally biased region" description="Low complexity" evidence="10">
    <location>
        <begin position="513"/>
        <end position="522"/>
    </location>
</feature>
<reference evidence="14" key="1">
    <citation type="journal article" date="2020" name="Stud. Mycol.">
        <title>101 Dothideomycetes genomes: a test case for predicting lifestyles and emergence of pathogens.</title>
        <authorList>
            <person name="Haridas S."/>
            <person name="Albert R."/>
            <person name="Binder M."/>
            <person name="Bloem J."/>
            <person name="Labutti K."/>
            <person name="Salamov A."/>
            <person name="Andreopoulos B."/>
            <person name="Baker S."/>
            <person name="Barry K."/>
            <person name="Bills G."/>
            <person name="Bluhm B."/>
            <person name="Cannon C."/>
            <person name="Castanera R."/>
            <person name="Culley D."/>
            <person name="Daum C."/>
            <person name="Ezra D."/>
            <person name="Gonzalez J."/>
            <person name="Henrissat B."/>
            <person name="Kuo A."/>
            <person name="Liang C."/>
            <person name="Lipzen A."/>
            <person name="Lutzoni F."/>
            <person name="Magnuson J."/>
            <person name="Mondo S."/>
            <person name="Nolan M."/>
            <person name="Ohm R."/>
            <person name="Pangilinan J."/>
            <person name="Park H.-J."/>
            <person name="Ramirez L."/>
            <person name="Alfaro M."/>
            <person name="Sun H."/>
            <person name="Tritt A."/>
            <person name="Yoshinaga Y."/>
            <person name="Zwiers L.-H."/>
            <person name="Turgeon B."/>
            <person name="Goodwin S."/>
            <person name="Spatafora J."/>
            <person name="Crous P."/>
            <person name="Grigoriev I."/>
        </authorList>
    </citation>
    <scope>NUCLEOTIDE SEQUENCE</scope>
    <source>
        <strain evidence="14">Tuck. ex Michener</strain>
    </source>
</reference>
<dbReference type="InterPro" id="IPR020454">
    <property type="entry name" value="DAG/PE-bd"/>
</dbReference>